<dbReference type="InterPro" id="IPR036821">
    <property type="entry name" value="Peptide_deformylase_sf"/>
</dbReference>
<comment type="caution">
    <text evidence="8">The sequence shown here is derived from an EMBL/GenBank/DDBJ whole genome shotgun (WGS) entry which is preliminary data.</text>
</comment>
<evidence type="ECO:0000256" key="4">
    <source>
        <dbReference type="ARBA" id="ARBA00022917"/>
    </source>
</evidence>
<proteinExistence type="inferred from homology"/>
<gene>
    <name evidence="8" type="ORF">QE152_g30260</name>
</gene>
<organism evidence="8 9">
    <name type="scientific">Popillia japonica</name>
    <name type="common">Japanese beetle</name>
    <dbReference type="NCBI Taxonomy" id="7064"/>
    <lineage>
        <taxon>Eukaryota</taxon>
        <taxon>Metazoa</taxon>
        <taxon>Ecdysozoa</taxon>
        <taxon>Arthropoda</taxon>
        <taxon>Hexapoda</taxon>
        <taxon>Insecta</taxon>
        <taxon>Pterygota</taxon>
        <taxon>Neoptera</taxon>
        <taxon>Endopterygota</taxon>
        <taxon>Coleoptera</taxon>
        <taxon>Polyphaga</taxon>
        <taxon>Scarabaeiformia</taxon>
        <taxon>Scarabaeidae</taxon>
        <taxon>Rutelinae</taxon>
        <taxon>Popillia</taxon>
    </lineage>
</organism>
<evidence type="ECO:0000313" key="8">
    <source>
        <dbReference type="EMBL" id="KAK9701966.1"/>
    </source>
</evidence>
<dbReference type="EMBL" id="JASPKY010000403">
    <property type="protein sequence ID" value="KAK9701966.1"/>
    <property type="molecule type" value="Genomic_DNA"/>
</dbReference>
<keyword evidence="9" id="KW-1185">Reference proteome</keyword>
<reference evidence="8 9" key="1">
    <citation type="journal article" date="2024" name="BMC Genomics">
        <title>De novo assembly and annotation of Popillia japonica's genome with initial clues to its potential as an invasive pest.</title>
        <authorList>
            <person name="Cucini C."/>
            <person name="Boschi S."/>
            <person name="Funari R."/>
            <person name="Cardaioli E."/>
            <person name="Iannotti N."/>
            <person name="Marturano G."/>
            <person name="Paoli F."/>
            <person name="Bruttini M."/>
            <person name="Carapelli A."/>
            <person name="Frati F."/>
            <person name="Nardi F."/>
        </authorList>
    </citation>
    <scope>NUCLEOTIDE SEQUENCE [LARGE SCALE GENOMIC DNA]</scope>
    <source>
        <strain evidence="8">DMR45628</strain>
    </source>
</reference>
<evidence type="ECO:0000256" key="2">
    <source>
        <dbReference type="ARBA" id="ARBA00022723"/>
    </source>
</evidence>
<dbReference type="PIRSF" id="PIRSF004749">
    <property type="entry name" value="Pep_def"/>
    <property type="match status" value="1"/>
</dbReference>
<dbReference type="NCBIfam" id="NF001159">
    <property type="entry name" value="PRK00150.1-3"/>
    <property type="match status" value="1"/>
</dbReference>
<comment type="catalytic activity">
    <reaction evidence="6 7">
        <text>N-terminal N-formyl-L-methionyl-[peptide] + H2O = N-terminal L-methionyl-[peptide] + formate</text>
        <dbReference type="Rhea" id="RHEA:24420"/>
        <dbReference type="Rhea" id="RHEA-COMP:10639"/>
        <dbReference type="Rhea" id="RHEA-COMP:10640"/>
        <dbReference type="ChEBI" id="CHEBI:15377"/>
        <dbReference type="ChEBI" id="CHEBI:15740"/>
        <dbReference type="ChEBI" id="CHEBI:49298"/>
        <dbReference type="ChEBI" id="CHEBI:64731"/>
        <dbReference type="EC" id="3.5.1.88"/>
    </reaction>
</comment>
<dbReference type="HAMAP" id="MF_00163">
    <property type="entry name" value="Pep_deformylase"/>
    <property type="match status" value="1"/>
</dbReference>
<dbReference type="GO" id="GO:0042586">
    <property type="term" value="F:peptide deformylase activity"/>
    <property type="evidence" value="ECO:0007669"/>
    <property type="project" value="UniProtKB-EC"/>
</dbReference>
<sequence>MIFTKQIRSISYYKVHSWYSGLIKPRQQKPPYYHVVQVGDPRLRNKAEQIPLDQIKTPEIQKLIKQMKCVLEKYECVGLSAPQIGVNSRMFLMEFNENHKKHYSEKEFKLKEMLLVPFTVVINPEIKILDFDKVVYSESCESVRGFWADVPRYRKLLLTGYNENAEEIQIEATGWVARIIQHEMDHLSGTLYTDVMDGKTLTCVCWEAVKAVNERRGKVVLPFSPDA</sequence>
<dbReference type="SUPFAM" id="SSF56420">
    <property type="entry name" value="Peptide deformylase"/>
    <property type="match status" value="1"/>
</dbReference>
<dbReference type="GO" id="GO:0005739">
    <property type="term" value="C:mitochondrion"/>
    <property type="evidence" value="ECO:0007669"/>
    <property type="project" value="TreeGrafter"/>
</dbReference>
<accession>A0AAW1JF69</accession>
<dbReference type="InterPro" id="IPR023635">
    <property type="entry name" value="Peptide_deformylase"/>
</dbReference>
<dbReference type="Proteomes" id="UP001458880">
    <property type="component" value="Unassembled WGS sequence"/>
</dbReference>
<evidence type="ECO:0000256" key="6">
    <source>
        <dbReference type="ARBA" id="ARBA00048875"/>
    </source>
</evidence>
<dbReference type="Pfam" id="PF01327">
    <property type="entry name" value="Pep_deformylase"/>
    <property type="match status" value="1"/>
</dbReference>
<comment type="similarity">
    <text evidence="1 7">Belongs to the polypeptide deformylase family.</text>
</comment>
<dbReference type="PRINTS" id="PR01576">
    <property type="entry name" value="PDEFORMYLASE"/>
</dbReference>
<evidence type="ECO:0000256" key="1">
    <source>
        <dbReference type="ARBA" id="ARBA00010759"/>
    </source>
</evidence>
<keyword evidence="2 7" id="KW-0479">Metal-binding</keyword>
<dbReference type="GO" id="GO:0006412">
    <property type="term" value="P:translation"/>
    <property type="evidence" value="ECO:0007669"/>
    <property type="project" value="UniProtKB-KW"/>
</dbReference>
<dbReference type="Gene3D" id="3.90.45.10">
    <property type="entry name" value="Peptide deformylase"/>
    <property type="match status" value="1"/>
</dbReference>
<name>A0AAW1JF69_POPJA</name>
<dbReference type="AlphaFoldDB" id="A0AAW1JF69"/>
<protein>
    <recommendedName>
        <fullName evidence="7">Peptide deformylase</fullName>
        <ecNumber evidence="7">3.5.1.88</ecNumber>
    </recommendedName>
</protein>
<keyword evidence="4 7" id="KW-0648">Protein biosynthesis</keyword>
<dbReference type="GO" id="GO:0046872">
    <property type="term" value="F:metal ion binding"/>
    <property type="evidence" value="ECO:0007669"/>
    <property type="project" value="UniProtKB-KW"/>
</dbReference>
<dbReference type="PANTHER" id="PTHR10458">
    <property type="entry name" value="PEPTIDE DEFORMYLASE"/>
    <property type="match status" value="1"/>
</dbReference>
<evidence type="ECO:0000256" key="3">
    <source>
        <dbReference type="ARBA" id="ARBA00022801"/>
    </source>
</evidence>
<evidence type="ECO:0000313" key="9">
    <source>
        <dbReference type="Proteomes" id="UP001458880"/>
    </source>
</evidence>
<dbReference type="PANTHER" id="PTHR10458:SF2">
    <property type="entry name" value="PEPTIDE DEFORMYLASE, MITOCHONDRIAL"/>
    <property type="match status" value="1"/>
</dbReference>
<comment type="function">
    <text evidence="5 7">Removes the formyl group from the N-terminal Met of newly synthesized proteins.</text>
</comment>
<dbReference type="FunFam" id="3.90.45.10:FF:000003">
    <property type="entry name" value="Peptide deformylase"/>
    <property type="match status" value="1"/>
</dbReference>
<dbReference type="EC" id="3.5.1.88" evidence="7"/>
<keyword evidence="3 7" id="KW-0378">Hydrolase</keyword>
<evidence type="ECO:0000256" key="7">
    <source>
        <dbReference type="RuleBase" id="RU362111"/>
    </source>
</evidence>
<evidence type="ECO:0000256" key="5">
    <source>
        <dbReference type="ARBA" id="ARBA00037114"/>
    </source>
</evidence>
<dbReference type="CDD" id="cd00487">
    <property type="entry name" value="Pep_deformylase"/>
    <property type="match status" value="1"/>
</dbReference>